<sequence>MSDLTSELNVITSRLSEKLQSLETEFQRWQDYKTDYDALENQLNILPDNTTRSAMIPLGKLAFMPGKLIHTNEILVLLGDQYYAERSAKQAVEILKRRREVVNENLGLVEAQLNSFKQKTGAIMNSSALPMDEAQVNEEGLPIMDIREELPSNYDEEQQLKKKKQLEKKPSAPTNQLPESVLRAREMMKEADEKINKKKQLEQDADNKALFELLRELEEEEEDQEEKVLVPVMSKFEPKLDKDNDDDDENDSNSDEDERYDTEISENMFDRFGDDEQYPLDGTVDQEDFTCYDELPPQIPAATISEIVEENERSTPKLITKRKSKPEEQQQQPVKEPIADKEPKKLSKFKLAQQEKKAAVSSTVKESSVTADQDEIKPKKFSKFKLLRQQQSQQPQQDQPKKKVEDAAPVKVKQVVQEVIAEPVNQPNDQYEQQLTESLETMMIEPKKKSNVPVQDNGIPKVVSKPKKMSRFKLARQPQQQKPEPEAVSAPLEPERIKPKRSVTWDANNSVRDHDNTLAPSVVSETASYSQPMKKEETKMSLHQQIKSASDIYRTVQNTQSEMVDDYPSLDEESDAKVDLHELIKAARNSSEAFWKPNDGTEALIPMVRHDDDDEDEDEEDEDDKEQKGIIVATKSKLDNKIMKGAVMEREISPVDLEEVEDDMDMREVTSNYQQMRLNMLASTGGLSFATKPEFEVFDEELPLPKKKEDQQEEIEVAPKKMSRFKAARLGMKMQEDGEEEGYYQ</sequence>
<gene>
    <name evidence="6" type="ORF">MFLAVUS_005977</name>
</gene>
<feature type="domain" description="DUF3835" evidence="5">
    <location>
        <begin position="305"/>
        <end position="352"/>
    </location>
</feature>
<dbReference type="Gene3D" id="1.10.287.370">
    <property type="match status" value="1"/>
</dbReference>
<evidence type="ECO:0000256" key="4">
    <source>
        <dbReference type="SAM" id="MobiDB-lite"/>
    </source>
</evidence>
<evidence type="ECO:0000256" key="3">
    <source>
        <dbReference type="ARBA" id="ARBA00038295"/>
    </source>
</evidence>
<evidence type="ECO:0000259" key="5">
    <source>
        <dbReference type="Pfam" id="PF12927"/>
    </source>
</evidence>
<feature type="compositionally biased region" description="Low complexity" evidence="4">
    <location>
        <begin position="389"/>
        <end position="398"/>
    </location>
</feature>
<dbReference type="InterPro" id="IPR009053">
    <property type="entry name" value="Prefoldin"/>
</dbReference>
<dbReference type="InterPro" id="IPR024325">
    <property type="entry name" value="DUF3835"/>
</dbReference>
<evidence type="ECO:0000313" key="6">
    <source>
        <dbReference type="EMBL" id="GAA5812521.1"/>
    </source>
</evidence>
<feature type="compositionally biased region" description="Acidic residues" evidence="4">
    <location>
        <begin position="275"/>
        <end position="287"/>
    </location>
</feature>
<feature type="compositionally biased region" description="Acidic residues" evidence="4">
    <location>
        <begin position="612"/>
        <end position="624"/>
    </location>
</feature>
<dbReference type="CDD" id="cd23159">
    <property type="entry name" value="Prefoldin_URI1"/>
    <property type="match status" value="1"/>
</dbReference>
<feature type="domain" description="DUF3835" evidence="5">
    <location>
        <begin position="646"/>
        <end position="730"/>
    </location>
</feature>
<comment type="similarity">
    <text evidence="3">Belongs to the RNA polymerase II subunit 5-mediating protein family.</text>
</comment>
<dbReference type="PANTHER" id="PTHR15111:SF0">
    <property type="entry name" value="UNCONVENTIONAL PREFOLDIN RPB5 INTERACTOR 1"/>
    <property type="match status" value="1"/>
</dbReference>
<feature type="compositionally biased region" description="Basic residues" evidence="4">
    <location>
        <begin position="464"/>
        <end position="474"/>
    </location>
</feature>
<keyword evidence="2" id="KW-0539">Nucleus</keyword>
<proteinExistence type="inferred from homology"/>
<organism evidence="6 7">
    <name type="scientific">Mucor flavus</name>
    <dbReference type="NCBI Taxonomy" id="439312"/>
    <lineage>
        <taxon>Eukaryota</taxon>
        <taxon>Fungi</taxon>
        <taxon>Fungi incertae sedis</taxon>
        <taxon>Mucoromycota</taxon>
        <taxon>Mucoromycotina</taxon>
        <taxon>Mucoromycetes</taxon>
        <taxon>Mucorales</taxon>
        <taxon>Mucorineae</taxon>
        <taxon>Mucoraceae</taxon>
        <taxon>Mucor</taxon>
    </lineage>
</organism>
<dbReference type="InterPro" id="IPR052255">
    <property type="entry name" value="RNA_pol_II_subunit5-mediator"/>
</dbReference>
<dbReference type="PANTHER" id="PTHR15111">
    <property type="entry name" value="RNA POLYMERASE II SUBUNIT 5-MEDIATING PROTEIN NNX3"/>
    <property type="match status" value="1"/>
</dbReference>
<feature type="compositionally biased region" description="Polar residues" evidence="4">
    <location>
        <begin position="360"/>
        <end position="371"/>
    </location>
</feature>
<comment type="caution">
    <text evidence="6">The sequence shown here is derived from an EMBL/GenBank/DDBJ whole genome shotgun (WGS) entry which is preliminary data.</text>
</comment>
<reference evidence="6 7" key="1">
    <citation type="submission" date="2024-04" db="EMBL/GenBank/DDBJ databases">
        <title>genome sequences of Mucor flavus KT1a and Helicostylum pulchrum KT1b strains isolated from the surface of a dry-aged beef.</title>
        <authorList>
            <person name="Toyotome T."/>
            <person name="Hosono M."/>
            <person name="Torimaru M."/>
            <person name="Fukuda K."/>
            <person name="Mikami N."/>
        </authorList>
    </citation>
    <scope>NUCLEOTIDE SEQUENCE [LARGE SCALE GENOMIC DNA]</scope>
    <source>
        <strain evidence="6 7">KT1a</strain>
    </source>
</reference>
<accession>A0ABP9Z087</accession>
<protein>
    <recommendedName>
        <fullName evidence="5">DUF3835 domain-containing protein</fullName>
    </recommendedName>
</protein>
<dbReference type="InterPro" id="IPR004127">
    <property type="entry name" value="Prefoldin_subunit_alpha"/>
</dbReference>
<feature type="region of interest" description="Disordered" evidence="4">
    <location>
        <begin position="302"/>
        <end position="408"/>
    </location>
</feature>
<dbReference type="SUPFAM" id="SSF46579">
    <property type="entry name" value="Prefoldin"/>
    <property type="match status" value="1"/>
</dbReference>
<dbReference type="EMBL" id="BAABUK010000013">
    <property type="protein sequence ID" value="GAA5812521.1"/>
    <property type="molecule type" value="Genomic_DNA"/>
</dbReference>
<dbReference type="Proteomes" id="UP001473302">
    <property type="component" value="Unassembled WGS sequence"/>
</dbReference>
<feature type="region of interest" description="Disordered" evidence="4">
    <location>
        <begin position="219"/>
        <end position="287"/>
    </location>
</feature>
<feature type="region of interest" description="Disordered" evidence="4">
    <location>
        <begin position="446"/>
        <end position="546"/>
    </location>
</feature>
<dbReference type="Pfam" id="PF12927">
    <property type="entry name" value="DUF3835"/>
    <property type="match status" value="3"/>
</dbReference>
<evidence type="ECO:0000313" key="7">
    <source>
        <dbReference type="Proteomes" id="UP001473302"/>
    </source>
</evidence>
<feature type="region of interest" description="Disordered" evidence="4">
    <location>
        <begin position="594"/>
        <end position="630"/>
    </location>
</feature>
<feature type="compositionally biased region" description="Acidic residues" evidence="4">
    <location>
        <begin position="243"/>
        <end position="264"/>
    </location>
</feature>
<evidence type="ECO:0000256" key="1">
    <source>
        <dbReference type="ARBA" id="ARBA00004123"/>
    </source>
</evidence>
<dbReference type="Pfam" id="PF02996">
    <property type="entry name" value="Prefoldin"/>
    <property type="match status" value="1"/>
</dbReference>
<comment type="subcellular location">
    <subcellularLocation>
        <location evidence="1">Nucleus</location>
    </subcellularLocation>
</comment>
<feature type="region of interest" description="Disordered" evidence="4">
    <location>
        <begin position="155"/>
        <end position="181"/>
    </location>
</feature>
<name>A0ABP9Z087_9FUNG</name>
<feature type="domain" description="DUF3835" evidence="5">
    <location>
        <begin position="446"/>
        <end position="476"/>
    </location>
</feature>
<feature type="compositionally biased region" description="Basic and acidic residues" evidence="4">
    <location>
        <begin position="399"/>
        <end position="408"/>
    </location>
</feature>
<keyword evidence="7" id="KW-1185">Reference proteome</keyword>
<evidence type="ECO:0000256" key="2">
    <source>
        <dbReference type="ARBA" id="ARBA00023242"/>
    </source>
</evidence>